<feature type="binding site" evidence="17">
    <location>
        <position position="94"/>
    </location>
    <ligand>
        <name>Ca(2+)</name>
        <dbReference type="ChEBI" id="CHEBI:29108"/>
        <label>1</label>
    </ligand>
</feature>
<reference evidence="22 25" key="1">
    <citation type="journal article" date="2011" name="Nature">
        <title>The Medicago genome provides insight into the evolution of rhizobial symbioses.</title>
        <authorList>
            <person name="Young N.D."/>
            <person name="Debelle F."/>
            <person name="Oldroyd G.E."/>
            <person name="Geurts R."/>
            <person name="Cannon S.B."/>
            <person name="Udvardi M.K."/>
            <person name="Benedito V.A."/>
            <person name="Mayer K.F."/>
            <person name="Gouzy J."/>
            <person name="Schoof H."/>
            <person name="Van de Peer Y."/>
            <person name="Proost S."/>
            <person name="Cook D.R."/>
            <person name="Meyers B.C."/>
            <person name="Spannagl M."/>
            <person name="Cheung F."/>
            <person name="De Mita S."/>
            <person name="Krishnakumar V."/>
            <person name="Gundlach H."/>
            <person name="Zhou S."/>
            <person name="Mudge J."/>
            <person name="Bharti A.K."/>
            <person name="Murray J.D."/>
            <person name="Naoumkina M.A."/>
            <person name="Rosen B."/>
            <person name="Silverstein K.A."/>
            <person name="Tang H."/>
            <person name="Rombauts S."/>
            <person name="Zhao P.X."/>
            <person name="Zhou P."/>
            <person name="Barbe V."/>
            <person name="Bardou P."/>
            <person name="Bechner M."/>
            <person name="Bellec A."/>
            <person name="Berger A."/>
            <person name="Berges H."/>
            <person name="Bidwell S."/>
            <person name="Bisseling T."/>
            <person name="Choisne N."/>
            <person name="Couloux A."/>
            <person name="Denny R."/>
            <person name="Deshpande S."/>
            <person name="Dai X."/>
            <person name="Doyle J.J."/>
            <person name="Dudez A.M."/>
            <person name="Farmer A.D."/>
            <person name="Fouteau S."/>
            <person name="Franken C."/>
            <person name="Gibelin C."/>
            <person name="Gish J."/>
            <person name="Goldstein S."/>
            <person name="Gonzalez A.J."/>
            <person name="Green P.J."/>
            <person name="Hallab A."/>
            <person name="Hartog M."/>
            <person name="Hua A."/>
            <person name="Humphray S.J."/>
            <person name="Jeong D.H."/>
            <person name="Jing Y."/>
            <person name="Jocker A."/>
            <person name="Kenton S.M."/>
            <person name="Kim D.J."/>
            <person name="Klee K."/>
            <person name="Lai H."/>
            <person name="Lang C."/>
            <person name="Lin S."/>
            <person name="Macmil S.L."/>
            <person name="Magdelenat G."/>
            <person name="Matthews L."/>
            <person name="McCorrison J."/>
            <person name="Monaghan E.L."/>
            <person name="Mun J.H."/>
            <person name="Najar F.Z."/>
            <person name="Nicholson C."/>
            <person name="Noirot C."/>
            <person name="O'Bleness M."/>
            <person name="Paule C.R."/>
            <person name="Poulain J."/>
            <person name="Prion F."/>
            <person name="Qin B."/>
            <person name="Qu C."/>
            <person name="Retzel E.F."/>
            <person name="Riddle C."/>
            <person name="Sallet E."/>
            <person name="Samain S."/>
            <person name="Samson N."/>
            <person name="Sanders I."/>
            <person name="Saurat O."/>
            <person name="Scarpelli C."/>
            <person name="Schiex T."/>
            <person name="Segurens B."/>
            <person name="Severin A.J."/>
            <person name="Sherrier D.J."/>
            <person name="Shi R."/>
            <person name="Sims S."/>
            <person name="Singer S.R."/>
            <person name="Sinharoy S."/>
            <person name="Sterck L."/>
            <person name="Viollet A."/>
            <person name="Wang B.B."/>
            <person name="Wang K."/>
            <person name="Wang M."/>
            <person name="Wang X."/>
            <person name="Warfsmann J."/>
            <person name="Weissenbach J."/>
            <person name="White D.D."/>
            <person name="White J.D."/>
            <person name="Wiley G.B."/>
            <person name="Wincker P."/>
            <person name="Xing Y."/>
            <person name="Yang L."/>
            <person name="Yao Z."/>
            <person name="Ying F."/>
            <person name="Zhai J."/>
            <person name="Zhou L."/>
            <person name="Zuber A."/>
            <person name="Denarie J."/>
            <person name="Dixon R.A."/>
            <person name="May G.D."/>
            <person name="Schwartz D.C."/>
            <person name="Rogers J."/>
            <person name="Quetier F."/>
            <person name="Town C.D."/>
            <person name="Roe B.A."/>
        </authorList>
    </citation>
    <scope>NUCLEOTIDE SEQUENCE [LARGE SCALE GENOMIC DNA]</scope>
    <source>
        <strain evidence="22">A17</strain>
        <strain evidence="24 25">cv. Jemalong A17</strain>
    </source>
</reference>
<evidence type="ECO:0000313" key="26">
    <source>
        <dbReference type="Proteomes" id="UP000265566"/>
    </source>
</evidence>
<dbReference type="InterPro" id="IPR019794">
    <property type="entry name" value="Peroxidases_AS"/>
</dbReference>
<dbReference type="OrthoDB" id="2113341at2759"/>
<dbReference type="Pfam" id="PF00141">
    <property type="entry name" value="peroxidase"/>
    <property type="match status" value="1"/>
</dbReference>
<accession>A0A072UHI8</accession>
<dbReference type="GO" id="GO:0140825">
    <property type="term" value="F:lactoperoxidase activity"/>
    <property type="evidence" value="ECO:0007669"/>
    <property type="project" value="UniProtKB-EC"/>
</dbReference>
<feature type="binding site" evidence="17">
    <location>
        <position position="87"/>
    </location>
    <ligand>
        <name>Ca(2+)</name>
        <dbReference type="ChEBI" id="CHEBI:29108"/>
        <label>1</label>
    </ligand>
</feature>
<dbReference type="FunFam" id="1.10.520.10:FF:000009">
    <property type="entry name" value="Peroxidase"/>
    <property type="match status" value="1"/>
</dbReference>
<name>A0A072UHI8_MEDTR</name>
<evidence type="ECO:0000256" key="7">
    <source>
        <dbReference type="ARBA" id="ARBA00022617"/>
    </source>
</evidence>
<comment type="similarity">
    <text evidence="20">Belongs to the peroxidase family. Classical plant (class III) peroxidase subfamily.</text>
</comment>
<feature type="binding site" evidence="17">
    <location>
        <position position="96"/>
    </location>
    <ligand>
        <name>Ca(2+)</name>
        <dbReference type="ChEBI" id="CHEBI:29108"/>
        <label>1</label>
    </ligand>
</feature>
<feature type="binding site" evidence="17">
    <location>
        <position position="261"/>
    </location>
    <ligand>
        <name>Ca(2+)</name>
        <dbReference type="ChEBI" id="CHEBI:29108"/>
        <label>2</label>
    </ligand>
</feature>
<evidence type="ECO:0000256" key="3">
    <source>
        <dbReference type="ARBA" id="ARBA00004613"/>
    </source>
</evidence>
<feature type="domain" description="Plant heme peroxidase family profile" evidence="21">
    <location>
        <begin position="45"/>
        <end position="338"/>
    </location>
</feature>
<feature type="binding site" evidence="17">
    <location>
        <position position="266"/>
    </location>
    <ligand>
        <name>Ca(2+)</name>
        <dbReference type="ChEBI" id="CHEBI:29108"/>
        <label>2</label>
    </ligand>
</feature>
<comment type="subcellular location">
    <subcellularLocation>
        <location evidence="3 20">Secreted</location>
    </subcellularLocation>
</comment>
<dbReference type="InterPro" id="IPR033905">
    <property type="entry name" value="Secretory_peroxidase"/>
</dbReference>
<feature type="binding site" evidence="17">
    <location>
        <position position="214"/>
    </location>
    <ligand>
        <name>Ca(2+)</name>
        <dbReference type="ChEBI" id="CHEBI:29108"/>
        <label>2</label>
    </ligand>
</feature>
<dbReference type="Gene3D" id="1.10.420.10">
    <property type="entry name" value="Peroxidase, domain 2"/>
    <property type="match status" value="1"/>
</dbReference>
<evidence type="ECO:0000256" key="9">
    <source>
        <dbReference type="ARBA" id="ARBA00022729"/>
    </source>
</evidence>
<keyword evidence="25" id="KW-1185">Reference proteome</keyword>
<proteinExistence type="inferred from homology"/>
<dbReference type="PROSITE" id="PS00436">
    <property type="entry name" value="PEROXIDASE_2"/>
    <property type="match status" value="1"/>
</dbReference>
<feature type="disulfide bond" evidence="19">
    <location>
        <begin position="88"/>
        <end position="93"/>
    </location>
</feature>
<comment type="cofactor">
    <cofactor evidence="17 20">
        <name>Ca(2+)</name>
        <dbReference type="ChEBI" id="CHEBI:29108"/>
    </cofactor>
    <text evidence="17 20">Binds 2 calcium ions per subunit.</text>
</comment>
<evidence type="ECO:0000256" key="15">
    <source>
        <dbReference type="PIRSR" id="PIRSR600823-1"/>
    </source>
</evidence>
<dbReference type="SUPFAM" id="SSF48113">
    <property type="entry name" value="Heme-dependent peroxidases"/>
    <property type="match status" value="1"/>
</dbReference>
<evidence type="ECO:0000313" key="23">
    <source>
        <dbReference type="EMBL" id="RHN59429.1"/>
    </source>
</evidence>
<evidence type="ECO:0000256" key="18">
    <source>
        <dbReference type="PIRSR" id="PIRSR600823-4"/>
    </source>
</evidence>
<evidence type="ECO:0000256" key="10">
    <source>
        <dbReference type="ARBA" id="ARBA00022837"/>
    </source>
</evidence>
<evidence type="ECO:0000256" key="16">
    <source>
        <dbReference type="PIRSR" id="PIRSR600823-2"/>
    </source>
</evidence>
<dbReference type="Gene3D" id="1.10.520.10">
    <property type="match status" value="1"/>
</dbReference>
<protein>
    <recommendedName>
        <fullName evidence="5 20">Peroxidase</fullName>
        <ecNumber evidence="5 20">1.11.1.7</ecNumber>
    </recommendedName>
</protein>
<evidence type="ECO:0000256" key="13">
    <source>
        <dbReference type="ARBA" id="ARBA00023157"/>
    </source>
</evidence>
<dbReference type="InterPro" id="IPR002016">
    <property type="entry name" value="Haem_peroxidase"/>
</dbReference>
<evidence type="ECO:0000256" key="17">
    <source>
        <dbReference type="PIRSR" id="PIRSR600823-3"/>
    </source>
</evidence>
<dbReference type="Gramene" id="rna21458">
    <property type="protein sequence ID" value="RHN59429.1"/>
    <property type="gene ID" value="gene21458"/>
</dbReference>
<dbReference type="CDD" id="cd00693">
    <property type="entry name" value="secretory_peroxidase"/>
    <property type="match status" value="1"/>
</dbReference>
<reference evidence="23" key="5">
    <citation type="journal article" date="2018" name="Nat. Plants">
        <title>Whole-genome landscape of Medicago truncatula symbiotic genes.</title>
        <authorList>
            <person name="Pecrix Y."/>
            <person name="Gamas P."/>
            <person name="Carrere S."/>
        </authorList>
    </citation>
    <scope>NUCLEOTIDE SEQUENCE</scope>
    <source>
        <tissue evidence="23">Leaves</tissue>
    </source>
</reference>
<feature type="binding site" evidence="17">
    <location>
        <position position="258"/>
    </location>
    <ligand>
        <name>Ca(2+)</name>
        <dbReference type="ChEBI" id="CHEBI:29108"/>
        <label>2</label>
    </ligand>
</feature>
<dbReference type="HOGENOM" id="CLU_010543_0_0_1"/>
<comment type="function">
    <text evidence="2">Removal of H(2)O(2), oxidation of toxic reductants, biosynthesis and degradation of lignin, suberization, auxin catabolism, response to environmental stresses such as wounding, pathogen attack and oxidative stress. These functions might be dependent on each isozyme/isoform in each plant tissue.</text>
</comment>
<reference evidence="24" key="3">
    <citation type="submission" date="2015-04" db="UniProtKB">
        <authorList>
            <consortium name="EnsemblPlants"/>
        </authorList>
    </citation>
    <scope>IDENTIFICATION</scope>
    <source>
        <strain evidence="24">cv. Jemalong A17</strain>
    </source>
</reference>
<dbReference type="InterPro" id="IPR000823">
    <property type="entry name" value="Peroxidase_pln"/>
</dbReference>
<keyword evidence="7 20" id="KW-0349">Heme</keyword>
<dbReference type="PANTHER" id="PTHR31388:SF132">
    <property type="entry name" value="PEROXIDASE"/>
    <property type="match status" value="1"/>
</dbReference>
<dbReference type="GO" id="GO:0004601">
    <property type="term" value="F:peroxidase activity"/>
    <property type="evidence" value="ECO:0000318"/>
    <property type="project" value="GO_Central"/>
</dbReference>
<keyword evidence="12 17" id="KW-0408">Iron</keyword>
<dbReference type="STRING" id="3880.A0A072UHI8"/>
<keyword evidence="10 17" id="KW-0106">Calcium</keyword>
<comment type="cofactor">
    <cofactor evidence="17 20">
        <name>heme b</name>
        <dbReference type="ChEBI" id="CHEBI:60344"/>
    </cofactor>
    <text evidence="17 20">Binds 1 heme b (iron(II)-protoporphyrin IX) group per subunit.</text>
</comment>
<dbReference type="GO" id="GO:0005576">
    <property type="term" value="C:extracellular region"/>
    <property type="evidence" value="ECO:0007669"/>
    <property type="project" value="UniProtKB-SubCell"/>
</dbReference>
<comment type="similarity">
    <text evidence="4">Belongs to the peroxidase family. Ascorbate peroxidase subfamily.</text>
</comment>
<feature type="binding site" evidence="17">
    <location>
        <position position="108"/>
    </location>
    <ligand>
        <name>Ca(2+)</name>
        <dbReference type="ChEBI" id="CHEBI:29108"/>
        <label>1</label>
    </ligand>
</feature>
<feature type="binding site" evidence="17">
    <location>
        <position position="92"/>
    </location>
    <ligand>
        <name>Ca(2+)</name>
        <dbReference type="ChEBI" id="CHEBI:29108"/>
        <label>1</label>
    </ligand>
</feature>
<keyword evidence="13 19" id="KW-1015">Disulfide bond</keyword>
<feature type="chain" id="PRO_5014483319" description="Peroxidase" evidence="20">
    <location>
        <begin position="24"/>
        <end position="338"/>
    </location>
</feature>
<evidence type="ECO:0000256" key="4">
    <source>
        <dbReference type="ARBA" id="ARBA00006873"/>
    </source>
</evidence>
<dbReference type="EMBL" id="PSQE01000004">
    <property type="protein sequence ID" value="RHN59429.1"/>
    <property type="molecule type" value="Genomic_DNA"/>
</dbReference>
<keyword evidence="14" id="KW-0325">Glycoprotein</keyword>
<feature type="disulfide bond" evidence="19">
    <location>
        <begin position="220"/>
        <end position="245"/>
    </location>
</feature>
<dbReference type="EnsemblPlants" id="KEH29224">
    <property type="protein sequence ID" value="KEH29224"/>
    <property type="gene ID" value="MTR_4g029200"/>
</dbReference>
<dbReference type="EC" id="1.11.1.7" evidence="5 20"/>
<reference evidence="22 25" key="2">
    <citation type="journal article" date="2014" name="BMC Genomics">
        <title>An improved genome release (version Mt4.0) for the model legume Medicago truncatula.</title>
        <authorList>
            <person name="Tang H."/>
            <person name="Krishnakumar V."/>
            <person name="Bidwell S."/>
            <person name="Rosen B."/>
            <person name="Chan A."/>
            <person name="Zhou S."/>
            <person name="Gentzbittel L."/>
            <person name="Childs K.L."/>
            <person name="Yandell M."/>
            <person name="Gundlach H."/>
            <person name="Mayer K.F."/>
            <person name="Schwartz D.C."/>
            <person name="Town C.D."/>
        </authorList>
    </citation>
    <scope>GENOME REANNOTATION</scope>
    <source>
        <strain evidence="22">A17</strain>
        <strain evidence="24 25">cv. Jemalong A17</strain>
    </source>
</reference>
<evidence type="ECO:0000259" key="21">
    <source>
        <dbReference type="PROSITE" id="PS50873"/>
    </source>
</evidence>
<keyword evidence="11 20" id="KW-0560">Oxidoreductase</keyword>
<feature type="signal peptide" evidence="20">
    <location>
        <begin position="1"/>
        <end position="23"/>
    </location>
</feature>
<dbReference type="KEGG" id="mtr:25491725"/>
<dbReference type="PROSITE" id="PS00435">
    <property type="entry name" value="PEROXIDASE_1"/>
    <property type="match status" value="1"/>
</dbReference>
<dbReference type="GO" id="GO:0006979">
    <property type="term" value="P:response to oxidative stress"/>
    <property type="evidence" value="ECO:0007669"/>
    <property type="project" value="UniProtKB-UniRule"/>
</dbReference>
<evidence type="ECO:0000256" key="6">
    <source>
        <dbReference type="ARBA" id="ARBA00022559"/>
    </source>
</evidence>
<gene>
    <name evidence="24" type="primary">25491725</name>
    <name evidence="22" type="ordered locus">MTR_4g029200</name>
    <name evidence="23" type="ORF">MtrunA17_Chr4g0013201</name>
</gene>
<evidence type="ECO:0000256" key="11">
    <source>
        <dbReference type="ARBA" id="ARBA00023002"/>
    </source>
</evidence>
<reference evidence="26" key="4">
    <citation type="journal article" date="2018" name="Nat. Plants">
        <title>Whole-genome landscape of Medicago truncatula symbiotic genes.</title>
        <authorList>
            <person name="Pecrix Y."/>
            <person name="Staton S.E."/>
            <person name="Sallet E."/>
            <person name="Lelandais-Briere C."/>
            <person name="Moreau S."/>
            <person name="Carrere S."/>
            <person name="Blein T."/>
            <person name="Jardinaud M.F."/>
            <person name="Latrasse D."/>
            <person name="Zouine M."/>
            <person name="Zahm M."/>
            <person name="Kreplak J."/>
            <person name="Mayjonade B."/>
            <person name="Satge C."/>
            <person name="Perez M."/>
            <person name="Cauet S."/>
            <person name="Marande W."/>
            <person name="Chantry-Darmon C."/>
            <person name="Lopez-Roques C."/>
            <person name="Bouchez O."/>
            <person name="Berard A."/>
            <person name="Debelle F."/>
            <person name="Munos S."/>
            <person name="Bendahmane A."/>
            <person name="Berges H."/>
            <person name="Niebel A."/>
            <person name="Buitink J."/>
            <person name="Frugier F."/>
            <person name="Benhamed M."/>
            <person name="Crespi M."/>
            <person name="Gouzy J."/>
            <person name="Gamas P."/>
        </authorList>
    </citation>
    <scope>NUCLEOTIDE SEQUENCE [LARGE SCALE GENOMIC DNA]</scope>
    <source>
        <strain evidence="26">cv. Jemalong A17</strain>
    </source>
</reference>
<evidence type="ECO:0000256" key="19">
    <source>
        <dbReference type="PIRSR" id="PIRSR600823-5"/>
    </source>
</evidence>
<sequence>MAIVTHSSVIFCVMICLIGIVSASNVIPSATTLVSSLIPTPNYSELSSTFYGTRCPRALYIIRREIIAAVSRDRRLGASLLRLHFHDCFVQGCDASVLLKDTPTFQGEQNARPNANSLRGFEFIDSLKAKIEAVCPNVVSCADILAVAARDSVATLGGPIWGVRLGRRDSTTANFNAANSDLPSPFLNLSGLIAAFKKKGFSADEMVALSGAHTIGKAKCAVFKNRIYNESNINPYYRRSLQNTCPRNGGDNNLANLDSTTPAFFDSAYYRNLLFKRGLLHSDQELYNGGSTDYKVLAYARNPYLFRFDFAKAMIKMGNLSPLTGNQGQIRKYCSRVN</sequence>
<feature type="binding site" description="axial binding residue" evidence="17">
    <location>
        <position position="213"/>
    </location>
    <ligand>
        <name>heme b</name>
        <dbReference type="ChEBI" id="CHEBI:60344"/>
    </ligand>
    <ligandPart>
        <name>Fe</name>
        <dbReference type="ChEBI" id="CHEBI:18248"/>
    </ligandPart>
</feature>
<keyword evidence="9 20" id="KW-0732">Signal</keyword>
<evidence type="ECO:0000256" key="14">
    <source>
        <dbReference type="ARBA" id="ARBA00023180"/>
    </source>
</evidence>
<dbReference type="GO" id="GO:0046872">
    <property type="term" value="F:metal ion binding"/>
    <property type="evidence" value="ECO:0007669"/>
    <property type="project" value="UniProtKB-UniRule"/>
</dbReference>
<evidence type="ECO:0000256" key="5">
    <source>
        <dbReference type="ARBA" id="ARBA00012313"/>
    </source>
</evidence>
<dbReference type="InterPro" id="IPR010255">
    <property type="entry name" value="Haem_peroxidase_sf"/>
</dbReference>
<evidence type="ECO:0000313" key="22">
    <source>
        <dbReference type="EMBL" id="KEH29224.1"/>
    </source>
</evidence>
<feature type="disulfide bond" evidence="19">
    <location>
        <begin position="141"/>
        <end position="334"/>
    </location>
</feature>
<evidence type="ECO:0000313" key="25">
    <source>
        <dbReference type="Proteomes" id="UP000002051"/>
    </source>
</evidence>
<dbReference type="PRINTS" id="PR00461">
    <property type="entry name" value="PLPEROXIDASE"/>
</dbReference>
<dbReference type="GO" id="GO:0042744">
    <property type="term" value="P:hydrogen peroxide catabolic process"/>
    <property type="evidence" value="ECO:0007669"/>
    <property type="project" value="UniProtKB-KW"/>
</dbReference>
<keyword evidence="8 17" id="KW-0479">Metal-binding</keyword>
<evidence type="ECO:0000256" key="1">
    <source>
        <dbReference type="ARBA" id="ARBA00000189"/>
    </source>
</evidence>
<evidence type="ECO:0000256" key="8">
    <source>
        <dbReference type="ARBA" id="ARBA00022723"/>
    </source>
</evidence>
<feature type="binding site" evidence="16">
    <location>
        <position position="183"/>
    </location>
    <ligand>
        <name>substrate</name>
    </ligand>
</feature>
<feature type="binding site" evidence="17">
    <location>
        <position position="90"/>
    </location>
    <ligand>
        <name>Ca(2+)</name>
        <dbReference type="ChEBI" id="CHEBI:29108"/>
        <label>1</label>
    </ligand>
</feature>
<keyword evidence="20" id="KW-0376">Hydrogen peroxide</keyword>
<dbReference type="PROSITE" id="PS50873">
    <property type="entry name" value="PEROXIDASE_4"/>
    <property type="match status" value="1"/>
</dbReference>
<dbReference type="AlphaFoldDB" id="A0A072UHI8"/>
<dbReference type="PRINTS" id="PR00458">
    <property type="entry name" value="PEROXIDASE"/>
</dbReference>
<feature type="active site" description="Proton acceptor" evidence="15">
    <location>
        <position position="86"/>
    </location>
</feature>
<dbReference type="GO" id="GO:0020037">
    <property type="term" value="F:heme binding"/>
    <property type="evidence" value="ECO:0007669"/>
    <property type="project" value="UniProtKB-UniRule"/>
</dbReference>
<evidence type="ECO:0000256" key="12">
    <source>
        <dbReference type="ARBA" id="ARBA00023004"/>
    </source>
</evidence>
<feature type="site" description="Transition state stabilizer" evidence="18">
    <location>
        <position position="82"/>
    </location>
</feature>
<dbReference type="InterPro" id="IPR019793">
    <property type="entry name" value="Peroxidases_heam-ligand_BS"/>
</dbReference>
<keyword evidence="20" id="KW-0964">Secreted</keyword>
<evidence type="ECO:0000256" key="2">
    <source>
        <dbReference type="ARBA" id="ARBA00002322"/>
    </source>
</evidence>
<comment type="catalytic activity">
    <reaction evidence="1 20">
        <text>2 a phenolic donor + H2O2 = 2 a phenolic radical donor + 2 H2O</text>
        <dbReference type="Rhea" id="RHEA:56136"/>
        <dbReference type="ChEBI" id="CHEBI:15377"/>
        <dbReference type="ChEBI" id="CHEBI:16240"/>
        <dbReference type="ChEBI" id="CHEBI:139520"/>
        <dbReference type="ChEBI" id="CHEBI:139521"/>
        <dbReference type="EC" id="1.11.1.7"/>
    </reaction>
</comment>
<dbReference type="FunFam" id="1.10.420.10:FF:000006">
    <property type="entry name" value="Peroxidase"/>
    <property type="match status" value="1"/>
</dbReference>
<dbReference type="PANTHER" id="PTHR31388">
    <property type="entry name" value="PEROXIDASE 72-RELATED"/>
    <property type="match status" value="1"/>
</dbReference>
<organism evidence="22 25">
    <name type="scientific">Medicago truncatula</name>
    <name type="common">Barrel medic</name>
    <name type="synonym">Medicago tribuloides</name>
    <dbReference type="NCBI Taxonomy" id="3880"/>
    <lineage>
        <taxon>Eukaryota</taxon>
        <taxon>Viridiplantae</taxon>
        <taxon>Streptophyta</taxon>
        <taxon>Embryophyta</taxon>
        <taxon>Tracheophyta</taxon>
        <taxon>Spermatophyta</taxon>
        <taxon>Magnoliopsida</taxon>
        <taxon>eudicotyledons</taxon>
        <taxon>Gunneridae</taxon>
        <taxon>Pentapetalae</taxon>
        <taxon>rosids</taxon>
        <taxon>fabids</taxon>
        <taxon>Fabales</taxon>
        <taxon>Fabaceae</taxon>
        <taxon>Papilionoideae</taxon>
        <taxon>50 kb inversion clade</taxon>
        <taxon>NPAAA clade</taxon>
        <taxon>Hologalegina</taxon>
        <taxon>IRL clade</taxon>
        <taxon>Trifolieae</taxon>
        <taxon>Medicago</taxon>
    </lineage>
</organism>
<evidence type="ECO:0000313" key="24">
    <source>
        <dbReference type="EnsemblPlants" id="KEH29224"/>
    </source>
</evidence>
<dbReference type="Proteomes" id="UP000002051">
    <property type="component" value="Chromosome 4"/>
</dbReference>
<dbReference type="EMBL" id="CM001220">
    <property type="protein sequence ID" value="KEH29224.1"/>
    <property type="molecule type" value="Genomic_DNA"/>
</dbReference>
<dbReference type="Proteomes" id="UP000265566">
    <property type="component" value="Chromosome 4"/>
</dbReference>
<evidence type="ECO:0000256" key="20">
    <source>
        <dbReference type="RuleBase" id="RU362060"/>
    </source>
</evidence>
<keyword evidence="6 20" id="KW-0575">Peroxidase</keyword>
<feature type="disulfide bond" evidence="19">
    <location>
        <begin position="55"/>
        <end position="135"/>
    </location>
</feature>
<dbReference type="GO" id="GO:0009505">
    <property type="term" value="C:plant-type cell wall"/>
    <property type="evidence" value="ECO:0000318"/>
    <property type="project" value="GO_Central"/>
</dbReference>